<organism evidence="1 2">
    <name type="scientific">Vibrio pomeroyi</name>
    <dbReference type="NCBI Taxonomy" id="198832"/>
    <lineage>
        <taxon>Bacteria</taxon>
        <taxon>Pseudomonadati</taxon>
        <taxon>Pseudomonadota</taxon>
        <taxon>Gammaproteobacteria</taxon>
        <taxon>Vibrionales</taxon>
        <taxon>Vibrionaceae</taxon>
        <taxon>Vibrio</taxon>
    </lineage>
</organism>
<accession>A0ABV4N5K1</accession>
<proteinExistence type="predicted"/>
<sequence length="114" mass="13069">MFREKRKAKYRGLYLNRNDEPISDETDKPLVNEVYNIYMGVVFRFNIEVMAATIVKSAQDSIVRSYRVIYRILKRKCFPILDSKKASISAGLSTLNDGGASRSRTEVHGFAIRC</sequence>
<dbReference type="Proteomes" id="UP001570071">
    <property type="component" value="Unassembled WGS sequence"/>
</dbReference>
<name>A0ABV4N5K1_9VIBR</name>
<reference evidence="1 2" key="1">
    <citation type="journal article" date="2024" name="ISME J.">
        <title>Tailless and filamentous prophages are predominant in marine Vibrio.</title>
        <authorList>
            <person name="Steensen K."/>
            <person name="Seneca J."/>
            <person name="Bartlau N."/>
            <person name="Yu X.A."/>
            <person name="Hussain F.A."/>
            <person name="Polz M.F."/>
        </authorList>
    </citation>
    <scope>NUCLEOTIDE SEQUENCE [LARGE SCALE GENOMIC DNA]</scope>
    <source>
        <strain evidence="1 2">10N.239.312.F12</strain>
    </source>
</reference>
<keyword evidence="2" id="KW-1185">Reference proteome</keyword>
<dbReference type="EMBL" id="JBFSSG010000162">
    <property type="protein sequence ID" value="MEZ8724643.1"/>
    <property type="molecule type" value="Genomic_DNA"/>
</dbReference>
<evidence type="ECO:0000313" key="2">
    <source>
        <dbReference type="Proteomes" id="UP001570071"/>
    </source>
</evidence>
<gene>
    <name evidence="1" type="ORF">AB6D66_26725</name>
</gene>
<protein>
    <recommendedName>
        <fullName evidence="3">Mobile element protein</fullName>
    </recommendedName>
</protein>
<feature type="non-terminal residue" evidence="1">
    <location>
        <position position="114"/>
    </location>
</feature>
<evidence type="ECO:0000313" key="1">
    <source>
        <dbReference type="EMBL" id="MEZ8724643.1"/>
    </source>
</evidence>
<evidence type="ECO:0008006" key="3">
    <source>
        <dbReference type="Google" id="ProtNLM"/>
    </source>
</evidence>
<dbReference type="RefSeq" id="WP_372127053.1">
    <property type="nucleotide sequence ID" value="NZ_JBFSSG010000162.1"/>
</dbReference>
<comment type="caution">
    <text evidence="1">The sequence shown here is derived from an EMBL/GenBank/DDBJ whole genome shotgun (WGS) entry which is preliminary data.</text>
</comment>